<name>F8IL31_ALIAT</name>
<organism evidence="2 3">
    <name type="scientific">Alicyclobacillus acidocaldarius (strain Tc-4-1)</name>
    <name type="common">Bacillus acidocaldarius</name>
    <dbReference type="NCBI Taxonomy" id="1048834"/>
    <lineage>
        <taxon>Bacteria</taxon>
        <taxon>Bacillati</taxon>
        <taxon>Bacillota</taxon>
        <taxon>Bacilli</taxon>
        <taxon>Bacillales</taxon>
        <taxon>Alicyclobacillaceae</taxon>
        <taxon>Alicyclobacillus</taxon>
    </lineage>
</organism>
<dbReference type="AlphaFoldDB" id="F8IL31"/>
<protein>
    <submittedName>
        <fullName evidence="2">Uncharacterized protein</fullName>
    </submittedName>
</protein>
<sequence length="105" mass="11628">MNVRRATLLRQLDQPEFADLRPTLLGELKAVESVRDEFVAMFDLWPDTEDRPDPRTPNAPTSALGETTSTKQGAETEPKAEETGESGQSRSAREEQGGNPEENDL</sequence>
<dbReference type="PATRIC" id="fig|1048834.4.peg.414"/>
<evidence type="ECO:0000313" key="2">
    <source>
        <dbReference type="EMBL" id="AEJ42412.1"/>
    </source>
</evidence>
<dbReference type="HOGENOM" id="CLU_2230775_0_0_9"/>
<feature type="compositionally biased region" description="Polar residues" evidence="1">
    <location>
        <begin position="58"/>
        <end position="73"/>
    </location>
</feature>
<evidence type="ECO:0000256" key="1">
    <source>
        <dbReference type="SAM" id="MobiDB-lite"/>
    </source>
</evidence>
<accession>F8IL31</accession>
<proteinExistence type="predicted"/>
<evidence type="ECO:0000313" key="3">
    <source>
        <dbReference type="Proteomes" id="UP000000292"/>
    </source>
</evidence>
<dbReference type="RefSeq" id="WP_014463321.1">
    <property type="nucleotide sequence ID" value="NC_017167.1"/>
</dbReference>
<dbReference type="KEGG" id="aad:TC41_0446"/>
<reference evidence="2 3" key="1">
    <citation type="journal article" date="2011" name="J. Bacteriol.">
        <title>Complete Genome Sequence of Alicyclobacillus acidocaldarius Strain Tc-4-1.</title>
        <authorList>
            <person name="Chen Y."/>
            <person name="He Y."/>
            <person name="Zhang B."/>
            <person name="Yang J."/>
            <person name="Li W."/>
            <person name="Dong Z."/>
            <person name="Hu S."/>
        </authorList>
    </citation>
    <scope>NUCLEOTIDE SEQUENCE [LARGE SCALE GENOMIC DNA]</scope>
    <source>
        <strain evidence="2 3">Tc-4-1</strain>
    </source>
</reference>
<feature type="region of interest" description="Disordered" evidence="1">
    <location>
        <begin position="44"/>
        <end position="105"/>
    </location>
</feature>
<gene>
    <name evidence="2" type="ordered locus">TC41_0446</name>
</gene>
<dbReference type="STRING" id="1048834.TC41_0446"/>
<dbReference type="Proteomes" id="UP000000292">
    <property type="component" value="Chromosome"/>
</dbReference>
<reference evidence="3" key="2">
    <citation type="submission" date="2011-06" db="EMBL/GenBank/DDBJ databases">
        <title>The complete genome sequence of Alicyclobacillus acidocaldarius sp. Tc-4-1.</title>
        <authorList>
            <person name="Chen Y."/>
            <person name="He Y."/>
            <person name="Dong Z."/>
            <person name="Hu S."/>
        </authorList>
    </citation>
    <scope>NUCLEOTIDE SEQUENCE [LARGE SCALE GENOMIC DNA]</scope>
    <source>
        <strain evidence="3">Tc-4-1</strain>
    </source>
</reference>
<dbReference type="EMBL" id="CP002902">
    <property type="protein sequence ID" value="AEJ42412.1"/>
    <property type="molecule type" value="Genomic_DNA"/>
</dbReference>